<dbReference type="EMBL" id="JAGINT010000002">
    <property type="protein sequence ID" value="MBP2353505.1"/>
    <property type="molecule type" value="Genomic_DNA"/>
</dbReference>
<keyword evidence="3" id="KW-1185">Reference proteome</keyword>
<comment type="caution">
    <text evidence="2">The sequence shown here is derived from an EMBL/GenBank/DDBJ whole genome shotgun (WGS) entry which is preliminary data.</text>
</comment>
<keyword evidence="1" id="KW-0732">Signal</keyword>
<dbReference type="SUPFAM" id="SSF63829">
    <property type="entry name" value="Calcium-dependent phosphotriesterase"/>
    <property type="match status" value="1"/>
</dbReference>
<organism evidence="2 3">
    <name type="scientific">Kribbella aluminosa</name>
    <dbReference type="NCBI Taxonomy" id="416017"/>
    <lineage>
        <taxon>Bacteria</taxon>
        <taxon>Bacillati</taxon>
        <taxon>Actinomycetota</taxon>
        <taxon>Actinomycetes</taxon>
        <taxon>Propionibacteriales</taxon>
        <taxon>Kribbellaceae</taxon>
        <taxon>Kribbella</taxon>
    </lineage>
</organism>
<evidence type="ECO:0000313" key="3">
    <source>
        <dbReference type="Proteomes" id="UP000755585"/>
    </source>
</evidence>
<proteinExistence type="predicted"/>
<evidence type="ECO:0000313" key="2">
    <source>
        <dbReference type="EMBL" id="MBP2353505.1"/>
    </source>
</evidence>
<dbReference type="InterPro" id="IPR017549">
    <property type="entry name" value="APMV_L690"/>
</dbReference>
<evidence type="ECO:0000256" key="1">
    <source>
        <dbReference type="SAM" id="SignalP"/>
    </source>
</evidence>
<feature type="chain" id="PRO_5045992755" evidence="1">
    <location>
        <begin position="25"/>
        <end position="359"/>
    </location>
</feature>
<dbReference type="NCBIfam" id="TIGR03118">
    <property type="entry name" value="PEPCTERM_chp_1"/>
    <property type="match status" value="1"/>
</dbReference>
<name>A0ABS4UPD5_9ACTN</name>
<dbReference type="Proteomes" id="UP000755585">
    <property type="component" value="Unassembled WGS sequence"/>
</dbReference>
<accession>A0ABS4UPD5</accession>
<dbReference type="RefSeq" id="WP_209696453.1">
    <property type="nucleotide sequence ID" value="NZ_BAAAVU010000001.1"/>
</dbReference>
<protein>
    <submittedName>
        <fullName evidence="2">Uncharacterized protein (TIGR03118 family)</fullName>
    </submittedName>
</protein>
<gene>
    <name evidence="2" type="ORF">JOF29_004615</name>
</gene>
<sequence>MSLRPLAVATAFAGSLALAVPATADAHGPSDDLAVRQVNLVSDQPGKAVLQDPDLVNPWGLSLGATTPLWVSNNGTSSSTLYSSAPGSGTASKVAAIRVTLPAPTGQVNNPGTGFVLSNGTTKAPANFIFATETGQIAAWSRLVDQPMGPAEIKLTTPGAKYKGLALAANQLYAANFTQHRIDVIDSSFKPVKLPSWAFRDRHVPASYGPFNVQALDGRLFVAYAKVNAKTGDEIDGRGRGFVDEYSTEGRLIARVATRGSLNAPWGLALAPAGWDAPAGTLLVGNFGDGRINILVPRSRHRFEPAGQVRDTTTGKPLTIDGLWALLQGTPTTGGTDVLWFSAGTGGESHGLLGQLQKP</sequence>
<feature type="signal peptide" evidence="1">
    <location>
        <begin position="1"/>
        <end position="24"/>
    </location>
</feature>
<reference evidence="2 3" key="1">
    <citation type="submission" date="2021-03" db="EMBL/GenBank/DDBJ databases">
        <title>Sequencing the genomes of 1000 actinobacteria strains.</title>
        <authorList>
            <person name="Klenk H.-P."/>
        </authorList>
    </citation>
    <scope>NUCLEOTIDE SEQUENCE [LARGE SCALE GENOMIC DNA]</scope>
    <source>
        <strain evidence="2 3">DSM 18824</strain>
    </source>
</reference>